<accession>A0A841T0L3</accession>
<sequence length="160" mass="19066">MSKLDGNERWKSKMLLTEHQEQYESRNKKMPSGRITTEELTLIRDSIMLPHMLTMSSKSLQEVQRSTNLFKRFFEQMIQMIMDSITQDLNKIHRELRQRNIKIYDDEMSDGIIYHRYFCRGYEDRFGIVREVLRSEISVRMAKYARSVLVSAGMSDSKLN</sequence>
<dbReference type="AlphaFoldDB" id="A0A841T0L3"/>
<evidence type="ECO:0000313" key="1">
    <source>
        <dbReference type="EMBL" id="MBB6636619.1"/>
    </source>
</evidence>
<dbReference type="RefSeq" id="WP_185121836.1">
    <property type="nucleotide sequence ID" value="NZ_JACJVQ010000019.1"/>
</dbReference>
<protein>
    <submittedName>
        <fullName evidence="1">Uncharacterized protein</fullName>
    </submittedName>
</protein>
<evidence type="ECO:0000313" key="2">
    <source>
        <dbReference type="Proteomes" id="UP000535838"/>
    </source>
</evidence>
<dbReference type="EMBL" id="JACJVQ010000019">
    <property type="protein sequence ID" value="MBB6636619.1"/>
    <property type="molecule type" value="Genomic_DNA"/>
</dbReference>
<name>A0A841T0L3_9BACL</name>
<gene>
    <name evidence="1" type="ORF">H7B67_21050</name>
</gene>
<organism evidence="1 2">
    <name type="scientific">Cohnella thailandensis</name>
    <dbReference type="NCBI Taxonomy" id="557557"/>
    <lineage>
        <taxon>Bacteria</taxon>
        <taxon>Bacillati</taxon>
        <taxon>Bacillota</taxon>
        <taxon>Bacilli</taxon>
        <taxon>Bacillales</taxon>
        <taxon>Paenibacillaceae</taxon>
        <taxon>Cohnella</taxon>
    </lineage>
</organism>
<reference evidence="1 2" key="1">
    <citation type="submission" date="2020-08" db="EMBL/GenBank/DDBJ databases">
        <title>Cohnella phylogeny.</title>
        <authorList>
            <person name="Dunlap C."/>
        </authorList>
    </citation>
    <scope>NUCLEOTIDE SEQUENCE [LARGE SCALE GENOMIC DNA]</scope>
    <source>
        <strain evidence="1 2">DSM 25241</strain>
    </source>
</reference>
<comment type="caution">
    <text evidence="1">The sequence shown here is derived from an EMBL/GenBank/DDBJ whole genome shotgun (WGS) entry which is preliminary data.</text>
</comment>
<keyword evidence="2" id="KW-1185">Reference proteome</keyword>
<proteinExistence type="predicted"/>
<dbReference type="Pfam" id="PF26325">
    <property type="entry name" value="YhjD"/>
    <property type="match status" value="1"/>
</dbReference>
<dbReference type="Proteomes" id="UP000535838">
    <property type="component" value="Unassembled WGS sequence"/>
</dbReference>
<dbReference type="InterPro" id="IPR058600">
    <property type="entry name" value="YhjD-like"/>
</dbReference>